<name>A0A381ZZT8_9ZZZZ</name>
<sequence>MNGNERTTLGDTQLSVSRLCFGTSALGDMPDTYNYVVDEERALSTIRAIFESPVNFLDTSRIYGHGRSEQRIGKVIQELGGLPDDFVISTKIDRNWETNKFDASQARRSLEESLQALGLEKLQLVHLHDPEYASSLEDVTGTNGALRELCLMKEEGLVEAAGLAAGKVDTMMPILRNWELDAIITHNRFTLLNRSAEEMIEFAKEKGIAVLNAAPYASGVLAKGPAAYPQYVYMPADDSILELTQKLEEICNRFKIPLGALALQFSVRDPRILSTVCGISRPERVSETLQWLEWDIPPGVWEELDSFPSSKEDPEASRVYNSG</sequence>
<evidence type="ECO:0000259" key="1">
    <source>
        <dbReference type="Pfam" id="PF00248"/>
    </source>
</evidence>
<dbReference type="AlphaFoldDB" id="A0A381ZZT8"/>
<dbReference type="GO" id="GO:0016491">
    <property type="term" value="F:oxidoreductase activity"/>
    <property type="evidence" value="ECO:0007669"/>
    <property type="project" value="InterPro"/>
</dbReference>
<organism evidence="2">
    <name type="scientific">marine metagenome</name>
    <dbReference type="NCBI Taxonomy" id="408172"/>
    <lineage>
        <taxon>unclassified sequences</taxon>
        <taxon>metagenomes</taxon>
        <taxon>ecological metagenomes</taxon>
    </lineage>
</organism>
<gene>
    <name evidence="2" type="ORF">METZ01_LOCUS147077</name>
</gene>
<accession>A0A381ZZT8</accession>
<feature type="domain" description="NADP-dependent oxidoreductase" evidence="1">
    <location>
        <begin position="18"/>
        <end position="306"/>
    </location>
</feature>
<dbReference type="PANTHER" id="PTHR42686:SF1">
    <property type="entry name" value="GH17980P-RELATED"/>
    <property type="match status" value="1"/>
</dbReference>
<protein>
    <recommendedName>
        <fullName evidence="1">NADP-dependent oxidoreductase domain-containing protein</fullName>
    </recommendedName>
</protein>
<dbReference type="GO" id="GO:0005829">
    <property type="term" value="C:cytosol"/>
    <property type="evidence" value="ECO:0007669"/>
    <property type="project" value="TreeGrafter"/>
</dbReference>
<dbReference type="SUPFAM" id="SSF51430">
    <property type="entry name" value="NAD(P)-linked oxidoreductase"/>
    <property type="match status" value="1"/>
</dbReference>
<evidence type="ECO:0000313" key="2">
    <source>
        <dbReference type="EMBL" id="SVA94223.1"/>
    </source>
</evidence>
<proteinExistence type="predicted"/>
<dbReference type="InterPro" id="IPR023210">
    <property type="entry name" value="NADP_OxRdtase_dom"/>
</dbReference>
<dbReference type="PANTHER" id="PTHR42686">
    <property type="entry name" value="GH17980P-RELATED"/>
    <property type="match status" value="1"/>
</dbReference>
<reference evidence="2" key="1">
    <citation type="submission" date="2018-05" db="EMBL/GenBank/DDBJ databases">
        <authorList>
            <person name="Lanie J.A."/>
            <person name="Ng W.-L."/>
            <person name="Kazmierczak K.M."/>
            <person name="Andrzejewski T.M."/>
            <person name="Davidsen T.M."/>
            <person name="Wayne K.J."/>
            <person name="Tettelin H."/>
            <person name="Glass J.I."/>
            <person name="Rusch D."/>
            <person name="Podicherti R."/>
            <person name="Tsui H.-C.T."/>
            <person name="Winkler M.E."/>
        </authorList>
    </citation>
    <scope>NUCLEOTIDE SEQUENCE</scope>
</reference>
<dbReference type="EMBL" id="UINC01023147">
    <property type="protein sequence ID" value="SVA94223.1"/>
    <property type="molecule type" value="Genomic_DNA"/>
</dbReference>
<dbReference type="Pfam" id="PF00248">
    <property type="entry name" value="Aldo_ket_red"/>
    <property type="match status" value="1"/>
</dbReference>
<dbReference type="InterPro" id="IPR020471">
    <property type="entry name" value="AKR"/>
</dbReference>
<dbReference type="CDD" id="cd19090">
    <property type="entry name" value="AKR_AKR15A-like"/>
    <property type="match status" value="1"/>
</dbReference>
<dbReference type="InterPro" id="IPR036812">
    <property type="entry name" value="NAD(P)_OxRdtase_dom_sf"/>
</dbReference>
<dbReference type="Gene3D" id="3.20.20.100">
    <property type="entry name" value="NADP-dependent oxidoreductase domain"/>
    <property type="match status" value="1"/>
</dbReference>